<dbReference type="InterPro" id="IPR029035">
    <property type="entry name" value="DHS-like_NAD/FAD-binding_dom"/>
</dbReference>
<dbReference type="Pfam" id="PF13289">
    <property type="entry name" value="SIR2_2"/>
    <property type="match status" value="1"/>
</dbReference>
<name>A0A0F9S6U4_9ZZZZ</name>
<gene>
    <name evidence="1" type="ORF">LCGC14_0508450</name>
</gene>
<dbReference type="Pfam" id="PF13181">
    <property type="entry name" value="TPR_8"/>
    <property type="match status" value="1"/>
</dbReference>
<dbReference type="EMBL" id="LAZR01000613">
    <property type="protein sequence ID" value="KKN62784.1"/>
    <property type="molecule type" value="Genomic_DNA"/>
</dbReference>
<sequence>MNAIIEKIIEPSDKFTFLVGAGISIDNPGNVPSAKKFVENLTKLCVPAEEINLILQKESLRYEVFVEQIQRYIDKSLKFLDFLETRMKPNLIHYFLSHNIISKNHVITTNFDYLIECALMNLLSIGEKKQINPIILRKQYLDINQIKDLAKSAQYLLFKLHGSKKNIITGENTFESLITTISSLGKDRKEGETFTIESYKKGIISKVIKDRVLIILGYSGSDDFDITPFLKEIILYKKIIWIDHILKTELEDIEIKHFNSDLNLSKHEKFLYNIQKKHNIKTYLIKANTKTFISEILWAKILQSIPITNIKVDDDTEYPDFGEWINNLNEYKNIDIITRYKFAGYIYYSLSDWKNAKRVWQKGLEIAKSKNNLRGEAEFLTNVASLPSNEMTSSKSLEMLEAAKKLYTMLDDYEGESSCLNNIGAIYSNKADIKNAINFYLQSLNLNERHDDLEGSTVPLLNLGAAQGKVGNKHKALEYYQKVIDVVNKTGDLQYKAQALMNIGVVYKESGENEKALNFLEEALQIDILLGTIPQQTVRLNHIGLIHQNLGDYDKAFESFNRGLDLATEIDDYESEASLLHKIGNLHDLLNNKGEAIEIWEKALKICEEYDMIRDKVSILNSMGFSAYNLGDYSDALALFNRALEVAQINGVKDFIIETYDSIAVVSHALQDYESAYKIYLKILDLLKDGDNVEKKAKYLRSMGISYYSYTGDDETAIGILKDAQELFERLGDSQTIGEIEKDIEFIHSSD</sequence>
<dbReference type="PROSITE" id="PS50293">
    <property type="entry name" value="TPR_REGION"/>
    <property type="match status" value="1"/>
</dbReference>
<accession>A0A0F9S6U4</accession>
<dbReference type="PANTHER" id="PTHR10098">
    <property type="entry name" value="RAPSYN-RELATED"/>
    <property type="match status" value="1"/>
</dbReference>
<protein>
    <recommendedName>
        <fullName evidence="2">SIR2-like domain-containing protein</fullName>
    </recommendedName>
</protein>
<evidence type="ECO:0008006" key="2">
    <source>
        <dbReference type="Google" id="ProtNLM"/>
    </source>
</evidence>
<dbReference type="InterPro" id="IPR019734">
    <property type="entry name" value="TPR_rpt"/>
</dbReference>
<organism evidence="1">
    <name type="scientific">marine sediment metagenome</name>
    <dbReference type="NCBI Taxonomy" id="412755"/>
    <lineage>
        <taxon>unclassified sequences</taxon>
        <taxon>metagenomes</taxon>
        <taxon>ecological metagenomes</taxon>
    </lineage>
</organism>
<dbReference type="Gene3D" id="1.25.40.10">
    <property type="entry name" value="Tetratricopeptide repeat domain"/>
    <property type="match status" value="2"/>
</dbReference>
<evidence type="ECO:0000313" key="1">
    <source>
        <dbReference type="EMBL" id="KKN62784.1"/>
    </source>
</evidence>
<proteinExistence type="predicted"/>
<dbReference type="SUPFAM" id="SSF48452">
    <property type="entry name" value="TPR-like"/>
    <property type="match status" value="3"/>
</dbReference>
<dbReference type="InterPro" id="IPR011990">
    <property type="entry name" value="TPR-like_helical_dom_sf"/>
</dbReference>
<dbReference type="PROSITE" id="PS50005">
    <property type="entry name" value="TPR"/>
    <property type="match status" value="4"/>
</dbReference>
<dbReference type="AlphaFoldDB" id="A0A0F9S6U4"/>
<comment type="caution">
    <text evidence="1">The sequence shown here is derived from an EMBL/GenBank/DDBJ whole genome shotgun (WGS) entry which is preliminary data.</text>
</comment>
<reference evidence="1" key="1">
    <citation type="journal article" date="2015" name="Nature">
        <title>Complex archaea that bridge the gap between prokaryotes and eukaryotes.</title>
        <authorList>
            <person name="Spang A."/>
            <person name="Saw J.H."/>
            <person name="Jorgensen S.L."/>
            <person name="Zaremba-Niedzwiedzka K."/>
            <person name="Martijn J."/>
            <person name="Lind A.E."/>
            <person name="van Eijk R."/>
            <person name="Schleper C."/>
            <person name="Guy L."/>
            <person name="Ettema T.J."/>
        </authorList>
    </citation>
    <scope>NUCLEOTIDE SEQUENCE</scope>
</reference>
<dbReference type="SMART" id="SM00028">
    <property type="entry name" value="TPR"/>
    <property type="match status" value="8"/>
</dbReference>
<dbReference type="Pfam" id="PF13424">
    <property type="entry name" value="TPR_12"/>
    <property type="match status" value="2"/>
</dbReference>
<dbReference type="SUPFAM" id="SSF52467">
    <property type="entry name" value="DHS-like NAD/FAD-binding domain"/>
    <property type="match status" value="1"/>
</dbReference>